<dbReference type="Proteomes" id="UP000248975">
    <property type="component" value="Unassembled WGS sequence"/>
</dbReference>
<evidence type="ECO:0000259" key="3">
    <source>
        <dbReference type="Pfam" id="PF13406"/>
    </source>
</evidence>
<dbReference type="Pfam" id="PF01471">
    <property type="entry name" value="PG_binding_1"/>
    <property type="match status" value="1"/>
</dbReference>
<feature type="domain" description="Transglycosylase SLT" evidence="3">
    <location>
        <begin position="25"/>
        <end position="314"/>
    </location>
</feature>
<name>A0A2W5UJ85_CERSP</name>
<dbReference type="Gene3D" id="1.10.8.350">
    <property type="entry name" value="Bacterial muramidase"/>
    <property type="match status" value="1"/>
</dbReference>
<dbReference type="PANTHER" id="PTHR30163:SF8">
    <property type="entry name" value="LYTIC MUREIN TRANSGLYCOSYLASE"/>
    <property type="match status" value="1"/>
</dbReference>
<dbReference type="Pfam" id="PF13406">
    <property type="entry name" value="SLT_2"/>
    <property type="match status" value="1"/>
</dbReference>
<dbReference type="GO" id="GO:0008933">
    <property type="term" value="F:peptidoglycan lytic transglycosylase activity"/>
    <property type="evidence" value="ECO:0007669"/>
    <property type="project" value="TreeGrafter"/>
</dbReference>
<feature type="domain" description="Peptidoglycan binding-like" evidence="2">
    <location>
        <begin position="333"/>
        <end position="389"/>
    </location>
</feature>
<dbReference type="InterPro" id="IPR002477">
    <property type="entry name" value="Peptidoglycan-bd-like"/>
</dbReference>
<dbReference type="InterPro" id="IPR036366">
    <property type="entry name" value="PGBDSf"/>
</dbReference>
<evidence type="ECO:0000259" key="2">
    <source>
        <dbReference type="Pfam" id="PF01471"/>
    </source>
</evidence>
<accession>A0A2W5UJ85</accession>
<dbReference type="GO" id="GO:0009253">
    <property type="term" value="P:peptidoglycan catabolic process"/>
    <property type="evidence" value="ECO:0007669"/>
    <property type="project" value="TreeGrafter"/>
</dbReference>
<reference evidence="4 5" key="1">
    <citation type="submission" date="2017-08" db="EMBL/GenBank/DDBJ databases">
        <title>Infants hospitalized years apart are colonized by the same room-sourced microbial strains.</title>
        <authorList>
            <person name="Brooks B."/>
            <person name="Olm M.R."/>
            <person name="Firek B.A."/>
            <person name="Baker R."/>
            <person name="Thomas B.C."/>
            <person name="Morowitz M.J."/>
            <person name="Banfield J.F."/>
        </authorList>
    </citation>
    <scope>NUCLEOTIDE SEQUENCE [LARGE SCALE GENOMIC DNA]</scope>
    <source>
        <strain evidence="4">S2_003_000_R2_11</strain>
    </source>
</reference>
<dbReference type="PANTHER" id="PTHR30163">
    <property type="entry name" value="MEMBRANE-BOUND LYTIC MUREIN TRANSGLYCOSYLASE B"/>
    <property type="match status" value="1"/>
</dbReference>
<gene>
    <name evidence="4" type="ORF">DI533_12800</name>
</gene>
<protein>
    <submittedName>
        <fullName evidence="4">Lytic murein transglycosylase</fullName>
    </submittedName>
</protein>
<dbReference type="SUPFAM" id="SSF47090">
    <property type="entry name" value="PGBD-like"/>
    <property type="match status" value="1"/>
</dbReference>
<dbReference type="InterPro" id="IPR031304">
    <property type="entry name" value="SLT_2"/>
</dbReference>
<comment type="caution">
    <text evidence="4">The sequence shown here is derived from an EMBL/GenBank/DDBJ whole genome shotgun (WGS) entry which is preliminary data.</text>
</comment>
<sequence>MRSAVTALFCLIAAPVLAAPCGGDFSEFVAAMKAEALAGGADPAAVDAFFKGARQDPKVLKADRSQSVFQKPFVEFSGRLISKNRLQTGEAMAKEYDAVFAKAEADYGVPRGILLAFWAFETDFGKVQGDFNTRNALFTLAHDCRRPDLFQPQILAGVTLTQRGMMDPAKTTGAWAGEIGMVQMLPADIIADGVDGDGDGEITLKTSAPDALLSAAKKLHALGWVANEPWLVEISLPKDFDWSLTGIDKTLTVESWQSMGAKARTGNLPDGGLRASVLLPQGRDGPAFLAFQNFNVLFNWNKSFAYVTTAAYFATRMQGSPAMTVGEPQAGLSGDQMKALQEKLGGRGHDVGKVDGILGAQTRAAVQKEQVRLGMPADAWPTTDLLNAL</sequence>
<feature type="chain" id="PRO_5015905087" evidence="1">
    <location>
        <begin position="19"/>
        <end position="389"/>
    </location>
</feature>
<evidence type="ECO:0000313" key="5">
    <source>
        <dbReference type="Proteomes" id="UP000248975"/>
    </source>
</evidence>
<feature type="signal peptide" evidence="1">
    <location>
        <begin position="1"/>
        <end position="18"/>
    </location>
</feature>
<evidence type="ECO:0000313" key="4">
    <source>
        <dbReference type="EMBL" id="PZQ98000.1"/>
    </source>
</evidence>
<proteinExistence type="predicted"/>
<dbReference type="InterPro" id="IPR023346">
    <property type="entry name" value="Lysozyme-like_dom_sf"/>
</dbReference>
<dbReference type="InterPro" id="IPR011970">
    <property type="entry name" value="MltB_2"/>
</dbReference>
<dbReference type="Gene3D" id="1.10.530.10">
    <property type="match status" value="1"/>
</dbReference>
<dbReference type="EMBL" id="QFQS01000002">
    <property type="protein sequence ID" value="PZQ98000.1"/>
    <property type="molecule type" value="Genomic_DNA"/>
</dbReference>
<evidence type="ECO:0000256" key="1">
    <source>
        <dbReference type="SAM" id="SignalP"/>
    </source>
</evidence>
<dbReference type="InterPro" id="IPR043426">
    <property type="entry name" value="MltB-like"/>
</dbReference>
<keyword evidence="1" id="KW-0732">Signal</keyword>
<dbReference type="Gene3D" id="1.10.101.10">
    <property type="entry name" value="PGBD-like superfamily/PGBD"/>
    <property type="match status" value="1"/>
</dbReference>
<organism evidence="4 5">
    <name type="scientific">Cereibacter sphaeroides</name>
    <name type="common">Rhodobacter sphaeroides</name>
    <dbReference type="NCBI Taxonomy" id="1063"/>
    <lineage>
        <taxon>Bacteria</taxon>
        <taxon>Pseudomonadati</taxon>
        <taxon>Pseudomonadota</taxon>
        <taxon>Alphaproteobacteria</taxon>
        <taxon>Rhodobacterales</taxon>
        <taxon>Paracoccaceae</taxon>
        <taxon>Cereibacter</taxon>
    </lineage>
</organism>
<dbReference type="SUPFAM" id="SSF53955">
    <property type="entry name" value="Lysozyme-like"/>
    <property type="match status" value="1"/>
</dbReference>
<dbReference type="InterPro" id="IPR036365">
    <property type="entry name" value="PGBD-like_sf"/>
</dbReference>
<dbReference type="AlphaFoldDB" id="A0A2W5UJ85"/>
<dbReference type="NCBIfam" id="TIGR02283">
    <property type="entry name" value="MltB_2"/>
    <property type="match status" value="1"/>
</dbReference>